<organism evidence="1 2">
    <name type="scientific">Calocera cornea HHB12733</name>
    <dbReference type="NCBI Taxonomy" id="1353952"/>
    <lineage>
        <taxon>Eukaryota</taxon>
        <taxon>Fungi</taxon>
        <taxon>Dikarya</taxon>
        <taxon>Basidiomycota</taxon>
        <taxon>Agaricomycotina</taxon>
        <taxon>Dacrymycetes</taxon>
        <taxon>Dacrymycetales</taxon>
        <taxon>Dacrymycetaceae</taxon>
        <taxon>Calocera</taxon>
    </lineage>
</organism>
<protein>
    <submittedName>
        <fullName evidence="1">Uncharacterized protein</fullName>
    </submittedName>
</protein>
<proteinExistence type="predicted"/>
<name>A0A165CK44_9BASI</name>
<accession>A0A165CK44</accession>
<reference evidence="1 2" key="1">
    <citation type="journal article" date="2016" name="Mol. Biol. Evol.">
        <title>Comparative Genomics of Early-Diverging Mushroom-Forming Fungi Provides Insights into the Origins of Lignocellulose Decay Capabilities.</title>
        <authorList>
            <person name="Nagy L.G."/>
            <person name="Riley R."/>
            <person name="Tritt A."/>
            <person name="Adam C."/>
            <person name="Daum C."/>
            <person name="Floudas D."/>
            <person name="Sun H."/>
            <person name="Yadav J.S."/>
            <person name="Pangilinan J."/>
            <person name="Larsson K.H."/>
            <person name="Matsuura K."/>
            <person name="Barry K."/>
            <person name="Labutti K."/>
            <person name="Kuo R."/>
            <person name="Ohm R.A."/>
            <person name="Bhattacharya S.S."/>
            <person name="Shirouzu T."/>
            <person name="Yoshinaga Y."/>
            <person name="Martin F.M."/>
            <person name="Grigoriev I.V."/>
            <person name="Hibbett D.S."/>
        </authorList>
    </citation>
    <scope>NUCLEOTIDE SEQUENCE [LARGE SCALE GENOMIC DNA]</scope>
    <source>
        <strain evidence="1 2">HHB12733</strain>
    </source>
</reference>
<sequence length="113" mass="13008">MRSGHRFHLLLTPSFALRFSPTENRSHAYIAPPCILATPASFACKDYLWEKGDIRKIDTSPVHTLQSFHLSGLPDQSTVRRGENTARTRAFVEAFIETTRKKWMELFLPRCTE</sequence>
<evidence type="ECO:0000313" key="1">
    <source>
        <dbReference type="EMBL" id="KZT50941.1"/>
    </source>
</evidence>
<dbReference type="Proteomes" id="UP000076842">
    <property type="component" value="Unassembled WGS sequence"/>
</dbReference>
<dbReference type="EMBL" id="KV424134">
    <property type="protein sequence ID" value="KZT50941.1"/>
    <property type="molecule type" value="Genomic_DNA"/>
</dbReference>
<evidence type="ECO:0000313" key="2">
    <source>
        <dbReference type="Proteomes" id="UP000076842"/>
    </source>
</evidence>
<dbReference type="AlphaFoldDB" id="A0A165CK44"/>
<dbReference type="InParanoid" id="A0A165CK44"/>
<gene>
    <name evidence="1" type="ORF">CALCODRAFT_160691</name>
</gene>
<keyword evidence="2" id="KW-1185">Reference proteome</keyword>